<keyword evidence="14" id="KW-1185">Reference proteome</keyword>
<accession>A0A1Y1ZXI7</accession>
<dbReference type="Proteomes" id="UP000193144">
    <property type="component" value="Unassembled WGS sequence"/>
</dbReference>
<evidence type="ECO:0000259" key="12">
    <source>
        <dbReference type="PROSITE" id="PS52012"/>
    </source>
</evidence>
<sequence length="355" mass="38068">MCLNILPSCLSRTLQRMSQRKSFVIFATIVTCALSQVYPTCADFCIWDYSSMLKANCLATNGYCLCSSKTWLHDTVCCIKRTCSPVEQTNSFDTAENVCRTSWNVIVDPLASIDCKAASSPTNANSIPSTTASTTTTHSNSSRNRGISVAIRAAIGLGISLFVAIIVGIACFFIFRKQRAKKKAIEAAEAQRASAFISGQQGGGGGFETKGHAQVGVAAVPPPYVASATGPAHQQSQQQQQNQPAIQLQQPQGLQIMYSPQQPQFSHYGNIQSPLSPISSPAPPQNRGVELHGNQIPSNHSYNQGEGVELQGNSVAYGQPLQQTGHAPQRPFQGAELSGGDMHTQLQSQGRHELS</sequence>
<comment type="similarity">
    <text evidence="3">Belongs to the RBT5 family.</text>
</comment>
<keyword evidence="11" id="KW-1133">Transmembrane helix</keyword>
<feature type="region of interest" description="Disordered" evidence="10">
    <location>
        <begin position="118"/>
        <end position="142"/>
    </location>
</feature>
<evidence type="ECO:0000256" key="2">
    <source>
        <dbReference type="ARBA" id="ARBA00004613"/>
    </source>
</evidence>
<organism evidence="13 14">
    <name type="scientific">Clohesyomyces aquaticus</name>
    <dbReference type="NCBI Taxonomy" id="1231657"/>
    <lineage>
        <taxon>Eukaryota</taxon>
        <taxon>Fungi</taxon>
        <taxon>Dikarya</taxon>
        <taxon>Ascomycota</taxon>
        <taxon>Pezizomycotina</taxon>
        <taxon>Dothideomycetes</taxon>
        <taxon>Pleosporomycetidae</taxon>
        <taxon>Pleosporales</taxon>
        <taxon>Lindgomycetaceae</taxon>
        <taxon>Clohesyomyces</taxon>
    </lineage>
</organism>
<evidence type="ECO:0000313" key="14">
    <source>
        <dbReference type="Proteomes" id="UP000193144"/>
    </source>
</evidence>
<feature type="compositionally biased region" description="Low complexity" evidence="10">
    <location>
        <begin position="122"/>
        <end position="142"/>
    </location>
</feature>
<dbReference type="GO" id="GO:0098552">
    <property type="term" value="C:side of membrane"/>
    <property type="evidence" value="ECO:0007669"/>
    <property type="project" value="UniProtKB-KW"/>
</dbReference>
<reference evidence="13 14" key="1">
    <citation type="submission" date="2016-07" db="EMBL/GenBank/DDBJ databases">
        <title>Pervasive Adenine N6-methylation of Active Genes in Fungi.</title>
        <authorList>
            <consortium name="DOE Joint Genome Institute"/>
            <person name="Mondo S.J."/>
            <person name="Dannebaum R.O."/>
            <person name="Kuo R.C."/>
            <person name="Labutti K."/>
            <person name="Haridas S."/>
            <person name="Kuo A."/>
            <person name="Salamov A."/>
            <person name="Ahrendt S.R."/>
            <person name="Lipzen A."/>
            <person name="Sullivan W."/>
            <person name="Andreopoulos W.B."/>
            <person name="Clum A."/>
            <person name="Lindquist E."/>
            <person name="Daum C."/>
            <person name="Ramamoorthy G.K."/>
            <person name="Gryganskyi A."/>
            <person name="Culley D."/>
            <person name="Magnuson J.K."/>
            <person name="James T.Y."/>
            <person name="O'Malley M.A."/>
            <person name="Stajich J.E."/>
            <person name="Spatafora J.W."/>
            <person name="Visel A."/>
            <person name="Grigoriev I.V."/>
        </authorList>
    </citation>
    <scope>NUCLEOTIDE SEQUENCE [LARGE SCALE GENOMIC DNA]</scope>
    <source>
        <strain evidence="13 14">CBS 115471</strain>
    </source>
</reference>
<keyword evidence="4" id="KW-0964">Secreted</keyword>
<keyword evidence="11" id="KW-0812">Transmembrane</keyword>
<evidence type="ECO:0000256" key="4">
    <source>
        <dbReference type="ARBA" id="ARBA00022525"/>
    </source>
</evidence>
<dbReference type="InterPro" id="IPR008427">
    <property type="entry name" value="Extracellular_membr_CFEM_dom"/>
</dbReference>
<evidence type="ECO:0000256" key="8">
    <source>
        <dbReference type="ARBA" id="ARBA00023288"/>
    </source>
</evidence>
<dbReference type="Pfam" id="PF05730">
    <property type="entry name" value="CFEM"/>
    <property type="match status" value="1"/>
</dbReference>
<feature type="disulfide bond" evidence="9">
    <location>
        <begin position="57"/>
        <end position="64"/>
    </location>
</feature>
<evidence type="ECO:0000256" key="6">
    <source>
        <dbReference type="ARBA" id="ARBA00022729"/>
    </source>
</evidence>
<protein>
    <recommendedName>
        <fullName evidence="12">CFEM domain-containing protein</fullName>
    </recommendedName>
</protein>
<evidence type="ECO:0000256" key="3">
    <source>
        <dbReference type="ARBA" id="ARBA00010031"/>
    </source>
</evidence>
<dbReference type="STRING" id="1231657.A0A1Y1ZXI7"/>
<dbReference type="OrthoDB" id="3065412at2759"/>
<evidence type="ECO:0000256" key="7">
    <source>
        <dbReference type="ARBA" id="ARBA00023157"/>
    </source>
</evidence>
<dbReference type="EMBL" id="MCFA01000029">
    <property type="protein sequence ID" value="ORY14910.1"/>
    <property type="molecule type" value="Genomic_DNA"/>
</dbReference>
<keyword evidence="5" id="KW-0336">GPI-anchor</keyword>
<evidence type="ECO:0000313" key="13">
    <source>
        <dbReference type="EMBL" id="ORY14910.1"/>
    </source>
</evidence>
<keyword evidence="8" id="KW-0449">Lipoprotein</keyword>
<keyword evidence="7 9" id="KW-1015">Disulfide bond</keyword>
<dbReference type="GO" id="GO:0005576">
    <property type="term" value="C:extracellular region"/>
    <property type="evidence" value="ECO:0007669"/>
    <property type="project" value="UniProtKB-SubCell"/>
</dbReference>
<keyword evidence="6" id="KW-0732">Signal</keyword>
<comment type="subcellular location">
    <subcellularLocation>
        <location evidence="1">Membrane</location>
        <topology evidence="1">Lipid-anchor</topology>
        <topology evidence="1">GPI-anchor</topology>
    </subcellularLocation>
    <subcellularLocation>
        <location evidence="2">Secreted</location>
    </subcellularLocation>
</comment>
<dbReference type="PROSITE" id="PS52012">
    <property type="entry name" value="CFEM"/>
    <property type="match status" value="1"/>
</dbReference>
<evidence type="ECO:0000256" key="9">
    <source>
        <dbReference type="PROSITE-ProRule" id="PRU01356"/>
    </source>
</evidence>
<name>A0A1Y1ZXI7_9PLEO</name>
<feature type="compositionally biased region" description="Low complexity" evidence="10">
    <location>
        <begin position="234"/>
        <end position="247"/>
    </location>
</feature>
<feature type="compositionally biased region" description="Polar residues" evidence="10">
    <location>
        <begin position="311"/>
        <end position="326"/>
    </location>
</feature>
<evidence type="ECO:0000256" key="10">
    <source>
        <dbReference type="SAM" id="MobiDB-lite"/>
    </source>
</evidence>
<comment type="caution">
    <text evidence="9">Lacks conserved residue(s) required for the propagation of feature annotation.</text>
</comment>
<feature type="domain" description="CFEM" evidence="12">
    <location>
        <begin position="15"/>
        <end position="142"/>
    </location>
</feature>
<proteinExistence type="inferred from homology"/>
<gene>
    <name evidence="13" type="ORF">BCR34DRAFT_202049</name>
</gene>
<feature type="region of interest" description="Disordered" evidence="10">
    <location>
        <begin position="222"/>
        <end position="247"/>
    </location>
</feature>
<feature type="transmembrane region" description="Helical" evidence="11">
    <location>
        <begin position="149"/>
        <end position="175"/>
    </location>
</feature>
<feature type="compositionally biased region" description="Polar residues" evidence="10">
    <location>
        <begin position="295"/>
        <end position="304"/>
    </location>
</feature>
<evidence type="ECO:0000256" key="5">
    <source>
        <dbReference type="ARBA" id="ARBA00022622"/>
    </source>
</evidence>
<keyword evidence="11" id="KW-0472">Membrane</keyword>
<feature type="region of interest" description="Disordered" evidence="10">
    <location>
        <begin position="265"/>
        <end position="355"/>
    </location>
</feature>
<dbReference type="AlphaFoldDB" id="A0A1Y1ZXI7"/>
<evidence type="ECO:0000256" key="1">
    <source>
        <dbReference type="ARBA" id="ARBA00004589"/>
    </source>
</evidence>
<comment type="caution">
    <text evidence="13">The sequence shown here is derived from an EMBL/GenBank/DDBJ whole genome shotgun (WGS) entry which is preliminary data.</text>
</comment>
<evidence type="ECO:0000256" key="11">
    <source>
        <dbReference type="SAM" id="Phobius"/>
    </source>
</evidence>
<keyword evidence="5" id="KW-0325">Glycoprotein</keyword>